<dbReference type="EMBL" id="JAPFFM010000014">
    <property type="protein sequence ID" value="KAJ6717017.1"/>
    <property type="molecule type" value="Genomic_DNA"/>
</dbReference>
<evidence type="ECO:0000256" key="1">
    <source>
        <dbReference type="ARBA" id="ARBA00009373"/>
    </source>
</evidence>
<protein>
    <submittedName>
        <fullName evidence="8">CHITINASE-RELATED</fullName>
    </submittedName>
</protein>
<dbReference type="InterPro" id="IPR016283">
    <property type="entry name" value="Glyco_hydro_19"/>
</dbReference>
<feature type="domain" description="Glycoside hydrolase family 19 catalytic" evidence="7">
    <location>
        <begin position="52"/>
        <end position="74"/>
    </location>
</feature>
<dbReference type="InterPro" id="IPR000726">
    <property type="entry name" value="Glyco_hydro_19_cat"/>
</dbReference>
<dbReference type="Proteomes" id="UP001151752">
    <property type="component" value="Chromosome 9"/>
</dbReference>
<keyword evidence="3" id="KW-0611">Plant defense</keyword>
<evidence type="ECO:0000313" key="9">
    <source>
        <dbReference type="Proteomes" id="UP001151752"/>
    </source>
</evidence>
<evidence type="ECO:0000256" key="6">
    <source>
        <dbReference type="PIRSR" id="PIRSR001060-2"/>
    </source>
</evidence>
<evidence type="ECO:0000313" key="8">
    <source>
        <dbReference type="EMBL" id="KAJ6717017.1"/>
    </source>
</evidence>
<evidence type="ECO:0000259" key="7">
    <source>
        <dbReference type="PROSITE" id="PS00773"/>
    </source>
</evidence>
<feature type="disulfide bond" evidence="6">
    <location>
        <begin position="125"/>
        <end position="133"/>
    </location>
</feature>
<evidence type="ECO:0000256" key="5">
    <source>
        <dbReference type="PIRSR" id="PIRSR001060-1"/>
    </source>
</evidence>
<name>A0A9Q0TSH2_9ROSI</name>
<dbReference type="GO" id="GO:0016998">
    <property type="term" value="P:cell wall macromolecule catabolic process"/>
    <property type="evidence" value="ECO:0007669"/>
    <property type="project" value="InterPro"/>
</dbReference>
<dbReference type="PANTHER" id="PTHR22595">
    <property type="entry name" value="CHITINASE-RELATED"/>
    <property type="match status" value="1"/>
</dbReference>
<dbReference type="InterPro" id="IPR023346">
    <property type="entry name" value="Lysozyme-like_dom_sf"/>
</dbReference>
<dbReference type="GO" id="GO:0005975">
    <property type="term" value="P:carbohydrate metabolic process"/>
    <property type="evidence" value="ECO:0007669"/>
    <property type="project" value="InterPro"/>
</dbReference>
<dbReference type="GO" id="GO:0004568">
    <property type="term" value="F:chitinase activity"/>
    <property type="evidence" value="ECO:0007669"/>
    <property type="project" value="InterPro"/>
</dbReference>
<accession>A0A9Q0TSH2</accession>
<gene>
    <name evidence="8" type="ORF">OIU74_009524</name>
</gene>
<comment type="similarity">
    <text evidence="1">Belongs to the glycosyl hydrolase 19 family. Chitinase class I subfamily.</text>
</comment>
<dbReference type="GO" id="GO:0050832">
    <property type="term" value="P:defense response to fungus"/>
    <property type="evidence" value="ECO:0007669"/>
    <property type="project" value="TreeGrafter"/>
</dbReference>
<evidence type="ECO:0000256" key="2">
    <source>
        <dbReference type="ARBA" id="ARBA00022669"/>
    </source>
</evidence>
<keyword evidence="4 6" id="KW-1015">Disulfide bond</keyword>
<dbReference type="Gene3D" id="3.30.20.10">
    <property type="entry name" value="Endochitinase, domain 2"/>
    <property type="match status" value="1"/>
</dbReference>
<dbReference type="FunFam" id="3.30.20.10:FF:000001">
    <property type="entry name" value="Endochitinase (Chitinase)"/>
    <property type="match status" value="1"/>
</dbReference>
<dbReference type="SUPFAM" id="SSF53955">
    <property type="entry name" value="Lysozyme-like"/>
    <property type="match status" value="1"/>
</dbReference>
<dbReference type="GO" id="GO:0008061">
    <property type="term" value="F:chitin binding"/>
    <property type="evidence" value="ECO:0007669"/>
    <property type="project" value="UniProtKB-KW"/>
</dbReference>
<reference evidence="8" key="1">
    <citation type="submission" date="2022-11" db="EMBL/GenBank/DDBJ databases">
        <authorList>
            <person name="Hyden B.L."/>
            <person name="Feng K."/>
            <person name="Yates T."/>
            <person name="Jawdy S."/>
            <person name="Smart L.B."/>
            <person name="Muchero W."/>
        </authorList>
    </citation>
    <scope>NUCLEOTIDE SEQUENCE</scope>
    <source>
        <tissue evidence="8">Shoot tip</tissue>
    </source>
</reference>
<sequence>MVGVETRDDYCGNGCQSQCGGGGGGGSGGDLGSIISSGKFDEMLKHRNDGGCPGKGFYTYNAFISAANAFPGFGTTGDAATRKKEIAAFFGQTSHETTGGWQTAPDGPYAWGYCFVKEQNPGAYCSPSSTYPCAGGKQYYGRGPVQLSWNYNYGQCGKAIGVDLLNNPDLVATDPVISFKTAICADSAAGRVPGYGVVTNIINGGLECGMGKKSQVEDRIGFYKRYCDLLGAGYGNNLDCYNQRPFGNGLLDLVDTM</sequence>
<comment type="caution">
    <text evidence="8">The sequence shown here is derived from an EMBL/GenBank/DDBJ whole genome shotgun (WGS) entry which is preliminary data.</text>
</comment>
<evidence type="ECO:0000256" key="4">
    <source>
        <dbReference type="ARBA" id="ARBA00023157"/>
    </source>
</evidence>
<dbReference type="Pfam" id="PF00182">
    <property type="entry name" value="Glyco_hydro_19"/>
    <property type="match status" value="2"/>
</dbReference>
<dbReference type="GO" id="GO:0006032">
    <property type="term" value="P:chitin catabolic process"/>
    <property type="evidence" value="ECO:0007669"/>
    <property type="project" value="InterPro"/>
</dbReference>
<feature type="disulfide bond" evidence="6">
    <location>
        <begin position="52"/>
        <end position="114"/>
    </location>
</feature>
<organism evidence="8 9">
    <name type="scientific">Salix koriyanagi</name>
    <dbReference type="NCBI Taxonomy" id="2511006"/>
    <lineage>
        <taxon>Eukaryota</taxon>
        <taxon>Viridiplantae</taxon>
        <taxon>Streptophyta</taxon>
        <taxon>Embryophyta</taxon>
        <taxon>Tracheophyta</taxon>
        <taxon>Spermatophyta</taxon>
        <taxon>Magnoliopsida</taxon>
        <taxon>eudicotyledons</taxon>
        <taxon>Gunneridae</taxon>
        <taxon>Pentapetalae</taxon>
        <taxon>rosids</taxon>
        <taxon>fabids</taxon>
        <taxon>Malpighiales</taxon>
        <taxon>Salicaceae</taxon>
        <taxon>Saliceae</taxon>
        <taxon>Salix</taxon>
    </lineage>
</organism>
<evidence type="ECO:0000256" key="3">
    <source>
        <dbReference type="ARBA" id="ARBA00022821"/>
    </source>
</evidence>
<proteinExistence type="inferred from homology"/>
<feature type="disulfide bond" evidence="6">
    <location>
        <begin position="208"/>
        <end position="240"/>
    </location>
</feature>
<dbReference type="PANTHER" id="PTHR22595:SF79">
    <property type="entry name" value="CHITINASE 12"/>
    <property type="match status" value="1"/>
</dbReference>
<dbReference type="CDD" id="cd00325">
    <property type="entry name" value="chitinase_GH19"/>
    <property type="match status" value="1"/>
</dbReference>
<dbReference type="PROSITE" id="PS00773">
    <property type="entry name" value="CHITINASE_19_1"/>
    <property type="match status" value="1"/>
</dbReference>
<dbReference type="Gene3D" id="1.10.530.10">
    <property type="match status" value="1"/>
</dbReference>
<feature type="disulfide bond" evidence="6">
    <location>
        <begin position="15"/>
        <end position="19"/>
    </location>
</feature>
<dbReference type="AlphaFoldDB" id="A0A9Q0TSH2"/>
<feature type="active site" description="Proton donor" evidence="5">
    <location>
        <position position="96"/>
    </location>
</feature>
<keyword evidence="9" id="KW-1185">Reference proteome</keyword>
<reference evidence="8" key="2">
    <citation type="journal article" date="2023" name="Int. J. Mol. Sci.">
        <title>De Novo Assembly and Annotation of 11 Diverse Shrub Willow (Salix) Genomes Reveals Novel Gene Organization in Sex-Linked Regions.</title>
        <authorList>
            <person name="Hyden B."/>
            <person name="Feng K."/>
            <person name="Yates T.B."/>
            <person name="Jawdy S."/>
            <person name="Cereghino C."/>
            <person name="Smart L.B."/>
            <person name="Muchero W."/>
        </authorList>
    </citation>
    <scope>NUCLEOTIDE SEQUENCE</scope>
    <source>
        <tissue evidence="8">Shoot tip</tissue>
    </source>
</reference>
<keyword evidence="2" id="KW-0147">Chitin-binding</keyword>
<dbReference type="PIRSF" id="PIRSF001060">
    <property type="entry name" value="Endochitinase"/>
    <property type="match status" value="1"/>
</dbReference>